<dbReference type="AlphaFoldDB" id="A0A086BLL9"/>
<comment type="caution">
    <text evidence="2">The sequence shown here is derived from an EMBL/GenBank/DDBJ whole genome shotgun (WGS) entry which is preliminary data.</text>
</comment>
<name>A0A086BLL9_9FLAO</name>
<dbReference type="KEGG" id="cpip:CJF12_02445"/>
<dbReference type="PROSITE" id="PS51257">
    <property type="entry name" value="PROKAR_LIPOPROTEIN"/>
    <property type="match status" value="1"/>
</dbReference>
<dbReference type="Proteomes" id="UP000028709">
    <property type="component" value="Unassembled WGS sequence"/>
</dbReference>
<feature type="compositionally biased region" description="Gly residues" evidence="1">
    <location>
        <begin position="211"/>
        <end position="224"/>
    </location>
</feature>
<gene>
    <name evidence="2" type="ORF">IQ37_04055</name>
</gene>
<feature type="compositionally biased region" description="Basic and acidic residues" evidence="1">
    <location>
        <begin position="261"/>
        <end position="270"/>
    </location>
</feature>
<feature type="region of interest" description="Disordered" evidence="1">
    <location>
        <begin position="211"/>
        <end position="283"/>
    </location>
</feature>
<evidence type="ECO:0000256" key="1">
    <source>
        <dbReference type="SAM" id="MobiDB-lite"/>
    </source>
</evidence>
<dbReference type="EMBL" id="JPRJ01000003">
    <property type="protein sequence ID" value="KFF29833.1"/>
    <property type="molecule type" value="Genomic_DNA"/>
</dbReference>
<keyword evidence="3" id="KW-1185">Reference proteome</keyword>
<dbReference type="STRING" id="558152.IQ37_04055"/>
<dbReference type="RefSeq" id="WP_034681991.1">
    <property type="nucleotide sequence ID" value="NZ_CP023049.2"/>
</dbReference>
<protein>
    <recommendedName>
        <fullName evidence="4">Lipoprotein</fullName>
    </recommendedName>
</protein>
<evidence type="ECO:0000313" key="3">
    <source>
        <dbReference type="Proteomes" id="UP000028709"/>
    </source>
</evidence>
<evidence type="ECO:0000313" key="2">
    <source>
        <dbReference type="EMBL" id="KFF29833.1"/>
    </source>
</evidence>
<reference evidence="2 3" key="1">
    <citation type="submission" date="2014-07" db="EMBL/GenBank/DDBJ databases">
        <title>Genome of Chryseobacterium piperi CTM.</title>
        <authorList>
            <person name="Pipes S.E."/>
            <person name="Stropko S.J."/>
            <person name="Newman J.D."/>
        </authorList>
    </citation>
    <scope>NUCLEOTIDE SEQUENCE [LARGE SCALE GENOMIC DNA]</scope>
    <source>
        <strain evidence="2 3">CTM</strain>
    </source>
</reference>
<accession>A0A086BLL9</accession>
<dbReference type="eggNOG" id="ENOG5033HTE">
    <property type="taxonomic scope" value="Bacteria"/>
</dbReference>
<sequence length="444" mass="48892">MNYNLKKIIYFLFLVIGIISCRQEDFASESKNEQKTFSLFNKASYMQNKSTEKNFSLSKYYALDFSKAFNSYDVINNTNHTGLNTKVSDSESYVNFKVHSQVIEDKEGNIYMYFPLMKEQKVIDIYYSKINKENTLLALYKLKNETSQYNNIFSSFEKVFNPSNDKMLSKSGGYHDIEEVVITGPSKPSEGIDVVGPDACSMYGQCNNNGGSSGGSGGSSGGGNTPDTPNTDPCTKGKKVQNSEQVKNKVKDLKSQAQTGEGEKGFKVKADGSTSEMLDGGKHSVDLGDKSGYQGAFHNHTKLGIKILSPSDIDLLLAFARGQGNQGTNVQNAFLGMVGPDGGQYVGWFNGSYDDAIKNFSQEQINVFENDYNTRESELLKLSEYTNDSGATLNNKGLEKLFSDTLKNMGLDGKVKLQKVDPNNNVNTINYDAQGNPTTPTPCP</sequence>
<evidence type="ECO:0008006" key="4">
    <source>
        <dbReference type="Google" id="ProtNLM"/>
    </source>
</evidence>
<proteinExistence type="predicted"/>
<organism evidence="2 3">
    <name type="scientific">Chryseobacterium piperi</name>
    <dbReference type="NCBI Taxonomy" id="558152"/>
    <lineage>
        <taxon>Bacteria</taxon>
        <taxon>Pseudomonadati</taxon>
        <taxon>Bacteroidota</taxon>
        <taxon>Flavobacteriia</taxon>
        <taxon>Flavobacteriales</taxon>
        <taxon>Weeksellaceae</taxon>
        <taxon>Chryseobacterium group</taxon>
        <taxon>Chryseobacterium</taxon>
    </lineage>
</organism>